<evidence type="ECO:0000256" key="8">
    <source>
        <dbReference type="ARBA" id="ARBA00022729"/>
    </source>
</evidence>
<proteinExistence type="inferred from homology"/>
<dbReference type="InterPro" id="IPR009861">
    <property type="entry name" value="HCST"/>
</dbReference>
<dbReference type="GO" id="GO:0050776">
    <property type="term" value="P:regulation of immune response"/>
    <property type="evidence" value="ECO:0007669"/>
    <property type="project" value="InterPro"/>
</dbReference>
<keyword evidence="18" id="KW-1185">Reference proteome</keyword>
<dbReference type="GO" id="GO:0030889">
    <property type="term" value="P:negative regulation of B cell proliferation"/>
    <property type="evidence" value="ECO:0007669"/>
    <property type="project" value="TreeGrafter"/>
</dbReference>
<keyword evidence="7" id="KW-0479">Metal-binding</keyword>
<dbReference type="GO" id="GO:0051897">
    <property type="term" value="P:positive regulation of phosphatidylinositol 3-kinase/protein kinase B signal transduction"/>
    <property type="evidence" value="ECO:0007669"/>
    <property type="project" value="InterPro"/>
</dbReference>
<keyword evidence="13" id="KW-1015">Disulfide bond</keyword>
<evidence type="ECO:0000256" key="15">
    <source>
        <dbReference type="SAM" id="Phobius"/>
    </source>
</evidence>
<dbReference type="EMBL" id="WNYA01000006">
    <property type="protein sequence ID" value="KAG8570001.1"/>
    <property type="molecule type" value="Genomic_DNA"/>
</dbReference>
<dbReference type="GO" id="GO:1904151">
    <property type="term" value="P:positive regulation of microglial cell mediated cytotoxicity"/>
    <property type="evidence" value="ECO:0007669"/>
    <property type="project" value="TreeGrafter"/>
</dbReference>
<reference evidence="17" key="1">
    <citation type="thesis" date="2020" institute="ProQuest LLC" country="789 East Eisenhower Parkway, Ann Arbor, MI, USA">
        <title>Comparative Genomics and Chromosome Evolution.</title>
        <authorList>
            <person name="Mudd A.B."/>
        </authorList>
    </citation>
    <scope>NUCLEOTIDE SEQUENCE</scope>
    <source>
        <strain evidence="17">237g6f4</strain>
        <tissue evidence="17">Blood</tissue>
    </source>
</reference>
<evidence type="ECO:0000256" key="3">
    <source>
        <dbReference type="ARBA" id="ARBA00022356"/>
    </source>
</evidence>
<feature type="chain" id="PRO_5043820907" description="TYRO protein tyrosine kinase-binding protein" evidence="16">
    <location>
        <begin position="22"/>
        <end position="86"/>
    </location>
</feature>
<keyword evidence="5" id="KW-0597">Phosphoprotein</keyword>
<keyword evidence="8 16" id="KW-0732">Signal</keyword>
<dbReference type="GO" id="GO:0046872">
    <property type="term" value="F:metal ion binding"/>
    <property type="evidence" value="ECO:0007669"/>
    <property type="project" value="UniProtKB-KW"/>
</dbReference>
<feature type="signal peptide" evidence="16">
    <location>
        <begin position="1"/>
        <end position="21"/>
    </location>
</feature>
<dbReference type="GO" id="GO:0034241">
    <property type="term" value="P:positive regulation of macrophage fusion"/>
    <property type="evidence" value="ECO:0007669"/>
    <property type="project" value="TreeGrafter"/>
</dbReference>
<dbReference type="GO" id="GO:0002282">
    <property type="term" value="P:microglial cell activation involved in immune response"/>
    <property type="evidence" value="ECO:0007669"/>
    <property type="project" value="TreeGrafter"/>
</dbReference>
<evidence type="ECO:0000256" key="9">
    <source>
        <dbReference type="ARBA" id="ARBA00022837"/>
    </source>
</evidence>
<keyword evidence="4" id="KW-1003">Cell membrane</keyword>
<dbReference type="GO" id="GO:0005886">
    <property type="term" value="C:plasma membrane"/>
    <property type="evidence" value="ECO:0007669"/>
    <property type="project" value="UniProtKB-SubCell"/>
</dbReference>
<dbReference type="GO" id="GO:0032816">
    <property type="term" value="P:positive regulation of natural killer cell activation"/>
    <property type="evidence" value="ECO:0007669"/>
    <property type="project" value="TreeGrafter"/>
</dbReference>
<evidence type="ECO:0000256" key="11">
    <source>
        <dbReference type="ARBA" id="ARBA00022989"/>
    </source>
</evidence>
<organism evidence="17 18">
    <name type="scientific">Engystomops pustulosus</name>
    <name type="common">Tungara frog</name>
    <name type="synonym">Physalaemus pustulosus</name>
    <dbReference type="NCBI Taxonomy" id="76066"/>
    <lineage>
        <taxon>Eukaryota</taxon>
        <taxon>Metazoa</taxon>
        <taxon>Chordata</taxon>
        <taxon>Craniata</taxon>
        <taxon>Vertebrata</taxon>
        <taxon>Euteleostomi</taxon>
        <taxon>Amphibia</taxon>
        <taxon>Batrachia</taxon>
        <taxon>Anura</taxon>
        <taxon>Neobatrachia</taxon>
        <taxon>Hyloidea</taxon>
        <taxon>Leptodactylidae</taxon>
        <taxon>Leiuperinae</taxon>
        <taxon>Engystomops</taxon>
    </lineage>
</organism>
<evidence type="ECO:0000256" key="4">
    <source>
        <dbReference type="ARBA" id="ARBA00022475"/>
    </source>
</evidence>
<gene>
    <name evidence="17" type="ORF">GDO81_014636</name>
</gene>
<dbReference type="AlphaFoldDB" id="A0AAV7BBX7"/>
<name>A0AAV7BBX7_ENGPU</name>
<keyword evidence="10" id="KW-0391">Immunity</keyword>
<dbReference type="GO" id="GO:0009986">
    <property type="term" value="C:cell surface"/>
    <property type="evidence" value="ECO:0007669"/>
    <property type="project" value="TreeGrafter"/>
</dbReference>
<evidence type="ECO:0000256" key="5">
    <source>
        <dbReference type="ARBA" id="ARBA00022553"/>
    </source>
</evidence>
<feature type="transmembrane region" description="Helical" evidence="15">
    <location>
        <begin position="40"/>
        <end position="62"/>
    </location>
</feature>
<evidence type="ECO:0000256" key="1">
    <source>
        <dbReference type="ARBA" id="ARBA00004251"/>
    </source>
</evidence>
<evidence type="ECO:0000256" key="14">
    <source>
        <dbReference type="ARBA" id="ARBA00031252"/>
    </source>
</evidence>
<dbReference type="GO" id="GO:0002283">
    <property type="term" value="P:neutrophil activation involved in immune response"/>
    <property type="evidence" value="ECO:0007669"/>
    <property type="project" value="TreeGrafter"/>
</dbReference>
<dbReference type="Proteomes" id="UP000824782">
    <property type="component" value="Unassembled WGS sequence"/>
</dbReference>
<comment type="similarity">
    <text evidence="2">Belongs to the TYROBP family.</text>
</comment>
<keyword evidence="11 15" id="KW-1133">Transmembrane helix</keyword>
<evidence type="ECO:0000256" key="7">
    <source>
        <dbReference type="ARBA" id="ARBA00022723"/>
    </source>
</evidence>
<dbReference type="Gene3D" id="1.10.287.770">
    <property type="entry name" value="YojJ-like"/>
    <property type="match status" value="1"/>
</dbReference>
<evidence type="ECO:0000256" key="13">
    <source>
        <dbReference type="ARBA" id="ARBA00023157"/>
    </source>
</evidence>
<keyword evidence="6 15" id="KW-0812">Transmembrane</keyword>
<protein>
    <recommendedName>
        <fullName evidence="3">TYRO protein tyrosine kinase-binding protein</fullName>
    </recommendedName>
    <alternativeName>
        <fullName evidence="14">DNAX-activation protein 12</fullName>
    </alternativeName>
</protein>
<comment type="caution">
    <text evidence="17">The sequence shown here is derived from an EMBL/GenBank/DDBJ whole genome shotgun (WGS) entry which is preliminary data.</text>
</comment>
<dbReference type="GO" id="GO:0005102">
    <property type="term" value="F:signaling receptor binding"/>
    <property type="evidence" value="ECO:0007669"/>
    <property type="project" value="InterPro"/>
</dbReference>
<dbReference type="GO" id="GO:0032911">
    <property type="term" value="P:negative regulation of transforming growth factor beta1 production"/>
    <property type="evidence" value="ECO:0007669"/>
    <property type="project" value="TreeGrafter"/>
</dbReference>
<sequence>MMGILHLALCSLLFWLPEALSLPEETDTACGDCYRIDTPTLVGVIVGDIVLTVIIILVVYFFTKQSFQKRQGNDDKKVYMNMPLSR</sequence>
<evidence type="ECO:0000256" key="6">
    <source>
        <dbReference type="ARBA" id="ARBA00022692"/>
    </source>
</evidence>
<dbReference type="InterPro" id="IPR026200">
    <property type="entry name" value="Tyrobp"/>
</dbReference>
<accession>A0AAV7BBX7</accession>
<dbReference type="Pfam" id="PF07213">
    <property type="entry name" value="DAP10"/>
    <property type="match status" value="1"/>
</dbReference>
<dbReference type="PANTHER" id="PTHR17554:SF2">
    <property type="entry name" value="TYRO PROTEIN TYROSINE KINASE-BINDING PROTEIN"/>
    <property type="match status" value="1"/>
</dbReference>
<evidence type="ECO:0000256" key="16">
    <source>
        <dbReference type="SAM" id="SignalP"/>
    </source>
</evidence>
<evidence type="ECO:0000256" key="10">
    <source>
        <dbReference type="ARBA" id="ARBA00022859"/>
    </source>
</evidence>
<dbReference type="PANTHER" id="PTHR17554">
    <property type="entry name" value="TYRO PROTEIN TYROSINE KINASE-BINDING PROTEIN"/>
    <property type="match status" value="1"/>
</dbReference>
<evidence type="ECO:0000256" key="2">
    <source>
        <dbReference type="ARBA" id="ARBA00009791"/>
    </source>
</evidence>
<evidence type="ECO:0000313" key="17">
    <source>
        <dbReference type="EMBL" id="KAG8570001.1"/>
    </source>
</evidence>
<evidence type="ECO:0000256" key="12">
    <source>
        <dbReference type="ARBA" id="ARBA00023136"/>
    </source>
</evidence>
<keyword evidence="12 15" id="KW-0472">Membrane</keyword>
<dbReference type="GO" id="GO:0043548">
    <property type="term" value="F:phosphatidylinositol 3-kinase binding"/>
    <property type="evidence" value="ECO:0007669"/>
    <property type="project" value="InterPro"/>
</dbReference>
<evidence type="ECO:0000313" key="18">
    <source>
        <dbReference type="Proteomes" id="UP000824782"/>
    </source>
</evidence>
<keyword evidence="9" id="KW-0106">Calcium</keyword>
<comment type="subcellular location">
    <subcellularLocation>
        <location evidence="1">Cell membrane</location>
        <topology evidence="1">Single-pass type I membrane protein</topology>
    </subcellularLocation>
</comment>